<dbReference type="EMBL" id="CP109106">
    <property type="protein sequence ID" value="WSB66749.1"/>
    <property type="molecule type" value="Genomic_DNA"/>
</dbReference>
<dbReference type="PRINTS" id="PR00039">
    <property type="entry name" value="HTHLYSR"/>
</dbReference>
<keyword evidence="4" id="KW-0804">Transcription</keyword>
<dbReference type="Gene3D" id="3.40.190.290">
    <property type="match status" value="1"/>
</dbReference>
<proteinExistence type="inferred from homology"/>
<comment type="similarity">
    <text evidence="1">Belongs to the LysR transcriptional regulatory family.</text>
</comment>
<dbReference type="InterPro" id="IPR005119">
    <property type="entry name" value="LysR_subst-bd"/>
</dbReference>
<gene>
    <name evidence="6" type="ORF">OG863_01520</name>
</gene>
<feature type="domain" description="HTH lysR-type" evidence="5">
    <location>
        <begin position="1"/>
        <end position="58"/>
    </location>
</feature>
<dbReference type="RefSeq" id="WP_326615894.1">
    <property type="nucleotide sequence ID" value="NZ_CP109106.1"/>
</dbReference>
<evidence type="ECO:0000256" key="1">
    <source>
        <dbReference type="ARBA" id="ARBA00009437"/>
    </source>
</evidence>
<dbReference type="Proteomes" id="UP001344251">
    <property type="component" value="Chromosome"/>
</dbReference>
<sequence length="308" mass="33662">MEIKRFRYFLAVVHAGTVTGAAERLHVAQPAVSRQLRHLETELGLALFDRFGPRLRLTSAGRQFVAVAEDLVSRADRIDSVAQHMARGGLSHVVVAAAQTTINEVLAPFVATLTRSDPFLSVREVPADQIQTTVREQADLGIAAGPAYDPMLEWRPLTDVPLRAYVAPTHRWATHGRRTITISELVTEELLLLTREHPARAVLDEAVSKAGLTYTHVTESSNALMCEALAAGGFGVGVVTDLPRFGGCPLLIDTAGPTTLRLQLRACWPPHHYAAEALTSFLDRLAEFAATYVHDTAWQTSPNSHRDP</sequence>
<keyword evidence="7" id="KW-1185">Reference proteome</keyword>
<dbReference type="Gene3D" id="1.10.10.10">
    <property type="entry name" value="Winged helix-like DNA-binding domain superfamily/Winged helix DNA-binding domain"/>
    <property type="match status" value="1"/>
</dbReference>
<keyword evidence="2" id="KW-0805">Transcription regulation</keyword>
<dbReference type="Pfam" id="PF00126">
    <property type="entry name" value="HTH_1"/>
    <property type="match status" value="1"/>
</dbReference>
<keyword evidence="3" id="KW-0238">DNA-binding</keyword>
<dbReference type="SUPFAM" id="SSF53850">
    <property type="entry name" value="Periplasmic binding protein-like II"/>
    <property type="match status" value="1"/>
</dbReference>
<protein>
    <submittedName>
        <fullName evidence="6">LysR family transcriptional regulator</fullName>
    </submittedName>
</protein>
<evidence type="ECO:0000256" key="3">
    <source>
        <dbReference type="ARBA" id="ARBA00023125"/>
    </source>
</evidence>
<evidence type="ECO:0000259" key="5">
    <source>
        <dbReference type="PROSITE" id="PS50931"/>
    </source>
</evidence>
<name>A0ABZ1F8U6_9ACTN</name>
<evidence type="ECO:0000313" key="6">
    <source>
        <dbReference type="EMBL" id="WSB66749.1"/>
    </source>
</evidence>
<dbReference type="InterPro" id="IPR036388">
    <property type="entry name" value="WH-like_DNA-bd_sf"/>
</dbReference>
<evidence type="ECO:0000256" key="2">
    <source>
        <dbReference type="ARBA" id="ARBA00023015"/>
    </source>
</evidence>
<dbReference type="SUPFAM" id="SSF46785">
    <property type="entry name" value="Winged helix' DNA-binding domain"/>
    <property type="match status" value="1"/>
</dbReference>
<reference evidence="6 7" key="1">
    <citation type="submission" date="2022-10" db="EMBL/GenBank/DDBJ databases">
        <title>The complete genomes of actinobacterial strains from the NBC collection.</title>
        <authorList>
            <person name="Joergensen T.S."/>
            <person name="Alvarez Arevalo M."/>
            <person name="Sterndorff E.B."/>
            <person name="Faurdal D."/>
            <person name="Vuksanovic O."/>
            <person name="Mourched A.-S."/>
            <person name="Charusanti P."/>
            <person name="Shaw S."/>
            <person name="Blin K."/>
            <person name="Weber T."/>
        </authorList>
    </citation>
    <scope>NUCLEOTIDE SEQUENCE [LARGE SCALE GENOMIC DNA]</scope>
    <source>
        <strain evidence="6 7">NBC 01774</strain>
    </source>
</reference>
<organism evidence="6 7">
    <name type="scientific">Streptomyces decoyicus</name>
    <dbReference type="NCBI Taxonomy" id="249567"/>
    <lineage>
        <taxon>Bacteria</taxon>
        <taxon>Bacillati</taxon>
        <taxon>Actinomycetota</taxon>
        <taxon>Actinomycetes</taxon>
        <taxon>Kitasatosporales</taxon>
        <taxon>Streptomycetaceae</taxon>
        <taxon>Streptomyces</taxon>
    </lineage>
</organism>
<dbReference type="InterPro" id="IPR036390">
    <property type="entry name" value="WH_DNA-bd_sf"/>
</dbReference>
<evidence type="ECO:0000256" key="4">
    <source>
        <dbReference type="ARBA" id="ARBA00023163"/>
    </source>
</evidence>
<accession>A0ABZ1F8U6</accession>
<dbReference type="PROSITE" id="PS50931">
    <property type="entry name" value="HTH_LYSR"/>
    <property type="match status" value="1"/>
</dbReference>
<dbReference type="PANTHER" id="PTHR30346:SF28">
    <property type="entry name" value="HTH-TYPE TRANSCRIPTIONAL REGULATOR CYNR"/>
    <property type="match status" value="1"/>
</dbReference>
<evidence type="ECO:0000313" key="7">
    <source>
        <dbReference type="Proteomes" id="UP001344251"/>
    </source>
</evidence>
<dbReference type="Pfam" id="PF03466">
    <property type="entry name" value="LysR_substrate"/>
    <property type="match status" value="1"/>
</dbReference>
<dbReference type="CDD" id="cd05466">
    <property type="entry name" value="PBP2_LTTR_substrate"/>
    <property type="match status" value="1"/>
</dbReference>
<dbReference type="InterPro" id="IPR000847">
    <property type="entry name" value="LysR_HTH_N"/>
</dbReference>
<dbReference type="PANTHER" id="PTHR30346">
    <property type="entry name" value="TRANSCRIPTIONAL DUAL REGULATOR HCAR-RELATED"/>
    <property type="match status" value="1"/>
</dbReference>